<gene>
    <name evidence="2" type="ORF">DK846_03235</name>
</gene>
<dbReference type="RefSeq" id="WP_109967797.1">
    <property type="nucleotide sequence ID" value="NZ_CP176093.1"/>
</dbReference>
<keyword evidence="3" id="KW-1185">Reference proteome</keyword>
<evidence type="ECO:0000259" key="1">
    <source>
        <dbReference type="Pfam" id="PF13649"/>
    </source>
</evidence>
<dbReference type="GO" id="GO:0032259">
    <property type="term" value="P:methylation"/>
    <property type="evidence" value="ECO:0007669"/>
    <property type="project" value="UniProtKB-KW"/>
</dbReference>
<proteinExistence type="predicted"/>
<dbReference type="Proteomes" id="UP000245657">
    <property type="component" value="Unassembled WGS sequence"/>
</dbReference>
<reference evidence="2 3" key="1">
    <citation type="submission" date="2018-05" db="EMBL/GenBank/DDBJ databases">
        <title>Draft genome of Methanospirillum lacunae Ki8-1.</title>
        <authorList>
            <person name="Dueholm M.S."/>
            <person name="Nielsen P.H."/>
            <person name="Bakmann L.F."/>
            <person name="Otzen D.E."/>
        </authorList>
    </citation>
    <scope>NUCLEOTIDE SEQUENCE [LARGE SCALE GENOMIC DNA]</scope>
    <source>
        <strain evidence="2 3">Ki8-1</strain>
    </source>
</reference>
<name>A0A2V2NA55_9EURY</name>
<keyword evidence="2" id="KW-0489">Methyltransferase</keyword>
<protein>
    <submittedName>
        <fullName evidence="2">SAM-dependent methyltransferase</fullName>
    </submittedName>
</protein>
<dbReference type="Pfam" id="PF13649">
    <property type="entry name" value="Methyltransf_25"/>
    <property type="match status" value="1"/>
</dbReference>
<comment type="caution">
    <text evidence="2">The sequence shown here is derived from an EMBL/GenBank/DDBJ whole genome shotgun (WGS) entry which is preliminary data.</text>
</comment>
<dbReference type="SUPFAM" id="SSF53335">
    <property type="entry name" value="S-adenosyl-L-methionine-dependent methyltransferases"/>
    <property type="match status" value="1"/>
</dbReference>
<dbReference type="AlphaFoldDB" id="A0A2V2NA55"/>
<sequence>METNPVFKIFDYLPRQGAGDDEHTKKAFLLTVDQYNGDVDILDVGCGKGVQTMALARLCPSSRIIAADIYQPFLDALDKKIVAEGYFDRVKTLCASMDDLPFEEESFDIIWAEGCSSIIGIENAILYWKKFLKQGGYIMISDIFWFTEKPSDEAREFFAEFHPAMMIEEKGCEIIRNAGLNLVGSFRLPTNVWEESFYGKLREKFGTLEEEFADDETAMMVIDGLKKQTRIFEKHPDEFGNTYFIMRKPL</sequence>
<dbReference type="EMBL" id="QGMY01000002">
    <property type="protein sequence ID" value="PWR74516.1"/>
    <property type="molecule type" value="Genomic_DNA"/>
</dbReference>
<dbReference type="Gene3D" id="3.40.50.150">
    <property type="entry name" value="Vaccinia Virus protein VP39"/>
    <property type="match status" value="1"/>
</dbReference>
<organism evidence="2 3">
    <name type="scientific">Methanospirillum lacunae</name>
    <dbReference type="NCBI Taxonomy" id="668570"/>
    <lineage>
        <taxon>Archaea</taxon>
        <taxon>Methanobacteriati</taxon>
        <taxon>Methanobacteriota</taxon>
        <taxon>Stenosarchaea group</taxon>
        <taxon>Methanomicrobia</taxon>
        <taxon>Methanomicrobiales</taxon>
        <taxon>Methanospirillaceae</taxon>
        <taxon>Methanospirillum</taxon>
    </lineage>
</organism>
<dbReference type="OrthoDB" id="1018at2157"/>
<dbReference type="GO" id="GO:0008168">
    <property type="term" value="F:methyltransferase activity"/>
    <property type="evidence" value="ECO:0007669"/>
    <property type="project" value="UniProtKB-KW"/>
</dbReference>
<dbReference type="InterPro" id="IPR029063">
    <property type="entry name" value="SAM-dependent_MTases_sf"/>
</dbReference>
<dbReference type="InterPro" id="IPR041698">
    <property type="entry name" value="Methyltransf_25"/>
</dbReference>
<evidence type="ECO:0000313" key="3">
    <source>
        <dbReference type="Proteomes" id="UP000245657"/>
    </source>
</evidence>
<dbReference type="GeneID" id="97549552"/>
<evidence type="ECO:0000313" key="2">
    <source>
        <dbReference type="EMBL" id="PWR74516.1"/>
    </source>
</evidence>
<feature type="domain" description="Methyltransferase" evidence="1">
    <location>
        <begin position="41"/>
        <end position="136"/>
    </location>
</feature>
<keyword evidence="2" id="KW-0808">Transferase</keyword>
<accession>A0A2V2NA55</accession>
<dbReference type="CDD" id="cd02440">
    <property type="entry name" value="AdoMet_MTases"/>
    <property type="match status" value="1"/>
</dbReference>